<comment type="caution">
    <text evidence="1">The sequence shown here is derived from an EMBL/GenBank/DDBJ whole genome shotgun (WGS) entry which is preliminary data.</text>
</comment>
<accession>A0A2M8KF09</accession>
<gene>
    <name evidence="1" type="ORF">COU81_00350</name>
</gene>
<reference evidence="2" key="1">
    <citation type="submission" date="2017-09" db="EMBL/GenBank/DDBJ databases">
        <title>Depth-based differentiation of microbial function through sediment-hosted aquifers and enrichment of novel symbionts in the deep terrestrial subsurface.</title>
        <authorList>
            <person name="Probst A.J."/>
            <person name="Ladd B."/>
            <person name="Jarett J.K."/>
            <person name="Geller-Mcgrath D.E."/>
            <person name="Sieber C.M.K."/>
            <person name="Emerson J.B."/>
            <person name="Anantharaman K."/>
            <person name="Thomas B.C."/>
            <person name="Malmstrom R."/>
            <person name="Stieglmeier M."/>
            <person name="Klingl A."/>
            <person name="Woyke T."/>
            <person name="Ryan C.M."/>
            <person name="Banfield J.F."/>
        </authorList>
    </citation>
    <scope>NUCLEOTIDE SEQUENCE [LARGE SCALE GENOMIC DNA]</scope>
</reference>
<dbReference type="Proteomes" id="UP000231450">
    <property type="component" value="Unassembled WGS sequence"/>
</dbReference>
<proteinExistence type="predicted"/>
<evidence type="ECO:0000313" key="2">
    <source>
        <dbReference type="Proteomes" id="UP000231450"/>
    </source>
</evidence>
<sequence>MSDDKAAESIHAVLEKKPGVAIYTFATPDPVTIDNLQLTKFTHAIVKICSHGGINCLNILNKKFQGKLITMACECRGNLPKYDLNFPFEIEDLRKLISS</sequence>
<name>A0A2M8KF09_9BACT</name>
<protein>
    <submittedName>
        <fullName evidence="1">Uncharacterized protein</fullName>
    </submittedName>
</protein>
<dbReference type="EMBL" id="PFDW01000007">
    <property type="protein sequence ID" value="PJE58508.1"/>
    <property type="molecule type" value="Genomic_DNA"/>
</dbReference>
<evidence type="ECO:0000313" key="1">
    <source>
        <dbReference type="EMBL" id="PJE58508.1"/>
    </source>
</evidence>
<organism evidence="1 2">
    <name type="scientific">Candidatus Portnoybacteria bacterium CG10_big_fil_rev_8_21_14_0_10_36_7</name>
    <dbReference type="NCBI Taxonomy" id="1974812"/>
    <lineage>
        <taxon>Bacteria</taxon>
        <taxon>Candidatus Portnoyibacteriota</taxon>
    </lineage>
</organism>
<dbReference type="AlphaFoldDB" id="A0A2M8KF09"/>